<dbReference type="AlphaFoldDB" id="K4QT54"/>
<organism evidence="2 3">
    <name type="scientific">Streptomyces davaonensis (strain DSM 101723 / JCM 4913 / KCC S-0913 / 768)</name>
    <dbReference type="NCBI Taxonomy" id="1214101"/>
    <lineage>
        <taxon>Bacteria</taxon>
        <taxon>Bacillati</taxon>
        <taxon>Actinomycetota</taxon>
        <taxon>Actinomycetes</taxon>
        <taxon>Kitasatosporales</taxon>
        <taxon>Streptomycetaceae</taxon>
        <taxon>Streptomyces</taxon>
    </lineage>
</organism>
<feature type="region of interest" description="Disordered" evidence="1">
    <location>
        <begin position="41"/>
        <end position="69"/>
    </location>
</feature>
<protein>
    <submittedName>
        <fullName evidence="2">Putative secreted protein</fullName>
    </submittedName>
</protein>
<gene>
    <name evidence="2" type="ORF">BN159_1427</name>
</gene>
<dbReference type="EMBL" id="HE971709">
    <property type="protein sequence ID" value="CCK25806.1"/>
    <property type="molecule type" value="Genomic_DNA"/>
</dbReference>
<keyword evidence="3" id="KW-1185">Reference proteome</keyword>
<evidence type="ECO:0000313" key="2">
    <source>
        <dbReference type="EMBL" id="CCK25806.1"/>
    </source>
</evidence>
<evidence type="ECO:0000256" key="1">
    <source>
        <dbReference type="SAM" id="MobiDB-lite"/>
    </source>
</evidence>
<dbReference type="Proteomes" id="UP000008043">
    <property type="component" value="Chromosome"/>
</dbReference>
<reference evidence="2 3" key="1">
    <citation type="journal article" date="2012" name="J. Bacteriol.">
        <title>Genome sequence of the bacterium Streptomyces davawensis JCM 4913 and heterologous production of the unique antibiotic roseoflavin.</title>
        <authorList>
            <person name="Jankowitsch F."/>
            <person name="Schwarz J."/>
            <person name="Ruckert C."/>
            <person name="Gust B."/>
            <person name="Szczepanowski R."/>
            <person name="Blom J."/>
            <person name="Pelzer S."/>
            <person name="Kalinowski J."/>
            <person name="Mack M."/>
        </authorList>
    </citation>
    <scope>NUCLEOTIDE SEQUENCE [LARGE SCALE GENOMIC DNA]</scope>
    <source>
        <strain evidence="3">DSM 101723 / JCM 4913 / KCC S-0913 / 768</strain>
    </source>
</reference>
<dbReference type="HOGENOM" id="CLU_1795335_0_0_11"/>
<dbReference type="OrthoDB" id="4277901at2"/>
<accession>K4QT54</accession>
<name>K4QT54_STRDJ</name>
<dbReference type="KEGG" id="sdv:BN159_1427"/>
<dbReference type="RefSeq" id="WP_015656201.1">
    <property type="nucleotide sequence ID" value="NC_020504.1"/>
</dbReference>
<dbReference type="PATRIC" id="fig|1214101.3.peg.1446"/>
<dbReference type="STRING" id="1214101.BN159_1427"/>
<evidence type="ECO:0000313" key="3">
    <source>
        <dbReference type="Proteomes" id="UP000008043"/>
    </source>
</evidence>
<sequence length="144" mass="14347">MSGGTKAGGIALRLVLLALLFLGVGVLHTLSHAGAHGGVTASSAVQHGHQGEAAPAQGASAQEEPHSAATAVEVVDHGDVQRRVHAEGTDASDCFALMPSGSWLLGPYSTATGNCAEGLGTIRAGLPQDPGVSPGLSRLSVLRI</sequence>
<proteinExistence type="predicted"/>